<comment type="cofactor">
    <cofactor evidence="6">
        <name>Zn(2+)</name>
        <dbReference type="ChEBI" id="CHEBI:29105"/>
    </cofactor>
    <text evidence="6">Binds 1 zinc ion.</text>
</comment>
<organism evidence="9 10">
    <name type="scientific">Aminipila luticellarii</name>
    <dbReference type="NCBI Taxonomy" id="2507160"/>
    <lineage>
        <taxon>Bacteria</taxon>
        <taxon>Bacillati</taxon>
        <taxon>Bacillota</taxon>
        <taxon>Clostridia</taxon>
        <taxon>Peptostreptococcales</taxon>
        <taxon>Anaerovoracaceae</taxon>
        <taxon>Aminipila</taxon>
    </lineage>
</organism>
<keyword evidence="4 6" id="KW-0862">Zinc</keyword>
<dbReference type="GO" id="GO:0046872">
    <property type="term" value="F:metal ion binding"/>
    <property type="evidence" value="ECO:0007669"/>
    <property type="project" value="UniProtKB-UniRule"/>
</dbReference>
<dbReference type="OrthoDB" id="9766487at2"/>
<dbReference type="KEGG" id="amij:EQM06_04990"/>
<dbReference type="SUPFAM" id="SSF55486">
    <property type="entry name" value="Metalloproteases ('zincins'), catalytic domain"/>
    <property type="match status" value="1"/>
</dbReference>
<keyword evidence="10" id="KW-1185">Reference proteome</keyword>
<dbReference type="Gene3D" id="1.20.140.70">
    <property type="entry name" value="Oligopeptidase f, N-terminal domain"/>
    <property type="match status" value="1"/>
</dbReference>
<feature type="domain" description="Oligopeptidase F N-terminal" evidence="8">
    <location>
        <begin position="116"/>
        <end position="185"/>
    </location>
</feature>
<dbReference type="Proteomes" id="UP000287601">
    <property type="component" value="Chromosome"/>
</dbReference>
<protein>
    <recommendedName>
        <fullName evidence="6">Oligopeptidase F</fullName>
        <ecNumber evidence="6">3.4.24.-</ecNumber>
    </recommendedName>
</protein>
<sequence>MSDKKTKTRDQIDQKYKWNIESMYPNEADWDKDYNAVMQMSDEYVKYSGRLGESAELLLEAFQEKDKIWQVAEKVYVYARMKLDEDNRVTKYQAFSDKCHTLLAKASASMSFFTPELLEIPEEKLLGFIKEEPGLKLYEYLILDILREKAHVLSKAEENILAQMSEVTSATKDIFSMLNNADIKFGTIIDEDGDVVEITHGKYINFMESYDRRIRKDAFERMYEAYKKQINTIATTYNYNTKTDAVSARIRKYDSSLAATLSSDNIEKEVYHNLVDVVNKNLPTLHRYMKLRKKILGVEELTMYDVYVPLIEIPDKTVSYEEALDIMRAGLAPLGEEYLSKMNKGIEAGWIDVYENEGKTSGAYSFGSYDSMPFILLNYSEKLKDVFTIVHEMGHSMNSDYTREAQPFVYGGHSIFTAEVASTVNESLLMQYLLKNETDVNMKKYLLNLYIEEFRTTLFRQTMFAEFELLTHEAVERGDVLTAEWMCNEYEKLNKKYFGEVISEDEYIRYEWARIPHFYNSFYVYKYATGYSAATAISNKILKEGKTAVHNYIEFLKSGESNYPIELLKIAGVDMSSPKPIEQAMETFEKLVDEFERLV</sequence>
<dbReference type="InterPro" id="IPR042088">
    <property type="entry name" value="OligoPept_F_C"/>
</dbReference>
<dbReference type="InterPro" id="IPR001567">
    <property type="entry name" value="Pept_M3A_M3B_dom"/>
</dbReference>
<dbReference type="NCBIfam" id="TIGR00181">
    <property type="entry name" value="pepF"/>
    <property type="match status" value="1"/>
</dbReference>
<dbReference type="GO" id="GO:0006508">
    <property type="term" value="P:proteolysis"/>
    <property type="evidence" value="ECO:0007669"/>
    <property type="project" value="UniProtKB-KW"/>
</dbReference>
<evidence type="ECO:0000259" key="7">
    <source>
        <dbReference type="Pfam" id="PF01432"/>
    </source>
</evidence>
<accession>A0A410PUP8</accession>
<evidence type="ECO:0000256" key="3">
    <source>
        <dbReference type="ARBA" id="ARBA00022801"/>
    </source>
</evidence>
<proteinExistence type="inferred from homology"/>
<name>A0A410PUP8_9FIRM</name>
<gene>
    <name evidence="9" type="primary">pepF</name>
    <name evidence="9" type="ORF">EQM06_04990</name>
</gene>
<dbReference type="EC" id="3.4.24.-" evidence="6"/>
<evidence type="ECO:0000256" key="5">
    <source>
        <dbReference type="ARBA" id="ARBA00023049"/>
    </source>
</evidence>
<dbReference type="Pfam" id="PF01432">
    <property type="entry name" value="Peptidase_M3"/>
    <property type="match status" value="1"/>
</dbReference>
<dbReference type="InterPro" id="IPR013647">
    <property type="entry name" value="OligopepF_N_dom"/>
</dbReference>
<dbReference type="CDD" id="cd09608">
    <property type="entry name" value="M3B_PepF"/>
    <property type="match status" value="1"/>
</dbReference>
<dbReference type="PANTHER" id="PTHR11804:SF84">
    <property type="entry name" value="SACCHAROLYSIN"/>
    <property type="match status" value="1"/>
</dbReference>
<evidence type="ECO:0000313" key="9">
    <source>
        <dbReference type="EMBL" id="QAT42630.1"/>
    </source>
</evidence>
<comment type="similarity">
    <text evidence="6">Belongs to the peptidase M3B family.</text>
</comment>
<dbReference type="Gene3D" id="1.10.1370.20">
    <property type="entry name" value="Oligoendopeptidase f, C-terminal domain"/>
    <property type="match status" value="1"/>
</dbReference>
<evidence type="ECO:0000313" key="10">
    <source>
        <dbReference type="Proteomes" id="UP000287601"/>
    </source>
</evidence>
<keyword evidence="2 6" id="KW-0479">Metal-binding</keyword>
<evidence type="ECO:0000256" key="6">
    <source>
        <dbReference type="RuleBase" id="RU368091"/>
    </source>
</evidence>
<evidence type="ECO:0000256" key="2">
    <source>
        <dbReference type="ARBA" id="ARBA00022723"/>
    </source>
</evidence>
<keyword evidence="3 6" id="KW-0378">Hydrolase</keyword>
<dbReference type="Pfam" id="PF08439">
    <property type="entry name" value="Peptidase_M3_N"/>
    <property type="match status" value="1"/>
</dbReference>
<reference evidence="9 10" key="1">
    <citation type="submission" date="2019-01" db="EMBL/GenBank/DDBJ databases">
        <title>Draft genomes of a novel of Aminipila strains.</title>
        <authorList>
            <person name="Ma S."/>
        </authorList>
    </citation>
    <scope>NUCLEOTIDE SEQUENCE [LARGE SCALE GENOMIC DNA]</scope>
    <source>
        <strain evidence="10">JN-39</strain>
    </source>
</reference>
<comment type="function">
    <text evidence="6">Has oligopeptidase activity and degrades a variety of small bioactive peptides.</text>
</comment>
<dbReference type="PANTHER" id="PTHR11804">
    <property type="entry name" value="PROTEASE M3 THIMET OLIGOPEPTIDASE-RELATED"/>
    <property type="match status" value="1"/>
</dbReference>
<keyword evidence="5 6" id="KW-0482">Metalloprotease</keyword>
<dbReference type="EMBL" id="CP035281">
    <property type="protein sequence ID" value="QAT42630.1"/>
    <property type="molecule type" value="Genomic_DNA"/>
</dbReference>
<evidence type="ECO:0000256" key="4">
    <source>
        <dbReference type="ARBA" id="ARBA00022833"/>
    </source>
</evidence>
<feature type="domain" description="Peptidase M3A/M3B catalytic" evidence="7">
    <location>
        <begin position="206"/>
        <end position="586"/>
    </location>
</feature>
<evidence type="ECO:0000259" key="8">
    <source>
        <dbReference type="Pfam" id="PF08439"/>
    </source>
</evidence>
<dbReference type="GO" id="GO:0004222">
    <property type="term" value="F:metalloendopeptidase activity"/>
    <property type="evidence" value="ECO:0007669"/>
    <property type="project" value="UniProtKB-UniRule"/>
</dbReference>
<dbReference type="RefSeq" id="WP_128745280.1">
    <property type="nucleotide sequence ID" value="NZ_CP035281.1"/>
</dbReference>
<dbReference type="GO" id="GO:0006518">
    <property type="term" value="P:peptide metabolic process"/>
    <property type="evidence" value="ECO:0007669"/>
    <property type="project" value="TreeGrafter"/>
</dbReference>
<dbReference type="AlphaFoldDB" id="A0A410PUP8"/>
<dbReference type="InterPro" id="IPR045090">
    <property type="entry name" value="Pept_M3A_M3B"/>
</dbReference>
<dbReference type="Gene3D" id="1.10.287.830">
    <property type="entry name" value="putative peptidase helix hairpin domain like"/>
    <property type="match status" value="1"/>
</dbReference>
<dbReference type="InterPro" id="IPR004438">
    <property type="entry name" value="Peptidase_M3B"/>
</dbReference>
<evidence type="ECO:0000256" key="1">
    <source>
        <dbReference type="ARBA" id="ARBA00022670"/>
    </source>
</evidence>
<keyword evidence="1 6" id="KW-0645">Protease</keyword>